<feature type="transmembrane region" description="Helical" evidence="7">
    <location>
        <begin position="201"/>
        <end position="219"/>
    </location>
</feature>
<keyword evidence="5 7" id="KW-0472">Membrane</keyword>
<dbReference type="InterPro" id="IPR010619">
    <property type="entry name" value="ThrE-like_N"/>
</dbReference>
<dbReference type="PANTHER" id="PTHR34390:SF2">
    <property type="entry name" value="SUCCINATE TRANSPORTER SUBUNIT YJJP-RELATED"/>
    <property type="match status" value="1"/>
</dbReference>
<proteinExistence type="inferred from homology"/>
<evidence type="ECO:0000313" key="9">
    <source>
        <dbReference type="EMBL" id="QCP36865.1"/>
    </source>
</evidence>
<dbReference type="GO" id="GO:0015744">
    <property type="term" value="P:succinate transport"/>
    <property type="evidence" value="ECO:0007669"/>
    <property type="project" value="TreeGrafter"/>
</dbReference>
<accession>A0A4P8IIZ8</accession>
<name>A0A4P8IIZ8_9FIRM</name>
<gene>
    <name evidence="9" type="ORF">AR1Y2_3411</name>
</gene>
<dbReference type="PANTHER" id="PTHR34390">
    <property type="entry name" value="UPF0442 PROTEIN YJJB-RELATED"/>
    <property type="match status" value="1"/>
</dbReference>
<dbReference type="KEGG" id="arf:AR1Y2_3411"/>
<evidence type="ECO:0000256" key="3">
    <source>
        <dbReference type="ARBA" id="ARBA00022692"/>
    </source>
</evidence>
<evidence type="ECO:0000256" key="6">
    <source>
        <dbReference type="ARBA" id="ARBA00034125"/>
    </source>
</evidence>
<keyword evidence="3 7" id="KW-0812">Transmembrane</keyword>
<dbReference type="GO" id="GO:0005886">
    <property type="term" value="C:plasma membrane"/>
    <property type="evidence" value="ECO:0007669"/>
    <property type="project" value="UniProtKB-SubCell"/>
</dbReference>
<organism evidence="9 10">
    <name type="scientific">Anaerostipes rhamnosivorans</name>
    <dbReference type="NCBI Taxonomy" id="1229621"/>
    <lineage>
        <taxon>Bacteria</taxon>
        <taxon>Bacillati</taxon>
        <taxon>Bacillota</taxon>
        <taxon>Clostridia</taxon>
        <taxon>Lachnospirales</taxon>
        <taxon>Lachnospiraceae</taxon>
        <taxon>Anaerostipes</taxon>
    </lineage>
</organism>
<evidence type="ECO:0000256" key="4">
    <source>
        <dbReference type="ARBA" id="ARBA00022989"/>
    </source>
</evidence>
<feature type="transmembrane region" description="Helical" evidence="7">
    <location>
        <begin position="127"/>
        <end position="160"/>
    </location>
</feature>
<evidence type="ECO:0000256" key="7">
    <source>
        <dbReference type="SAM" id="Phobius"/>
    </source>
</evidence>
<keyword evidence="10" id="KW-1185">Reference proteome</keyword>
<evidence type="ECO:0000256" key="2">
    <source>
        <dbReference type="ARBA" id="ARBA00022475"/>
    </source>
</evidence>
<reference evidence="9 10" key="1">
    <citation type="submission" date="2019-05" db="EMBL/GenBank/DDBJ databases">
        <title>Complete genome sequencing of Anaerostipes rhamnosivorans.</title>
        <authorList>
            <person name="Bui T.P.N."/>
            <person name="de Vos W.M."/>
        </authorList>
    </citation>
    <scope>NUCLEOTIDE SEQUENCE [LARGE SCALE GENOMIC DNA]</scope>
    <source>
        <strain evidence="9 10">1y2</strain>
    </source>
</reference>
<sequence>MGKAVTRKEAEQMLENALEIGARMLISGAEISRVEDSILRICTAYGSERTEVFSITYTIVATISSKNFGIITQSRRIHGLAFNLQELKYLNNLSRNVCVSLPDMDEVRSDLKRIHELPQYTNRQGMLIYALISSAFTLFFGGSVLDAAISAVIGVLIKIVEIPLKNMNMNRFLVSCLCSLAAGVLAVMAARTGIGCSSDKISIGNVMILIPGLMFTNCIREMISDNFLSGLTRFGEAVLLSLSIALGFAVASWL</sequence>
<keyword evidence="4 7" id="KW-1133">Transmembrane helix</keyword>
<dbReference type="OrthoDB" id="9813917at2"/>
<evidence type="ECO:0000313" key="10">
    <source>
        <dbReference type="Proteomes" id="UP000298653"/>
    </source>
</evidence>
<dbReference type="Pfam" id="PF06738">
    <property type="entry name" value="ThrE"/>
    <property type="match status" value="1"/>
</dbReference>
<protein>
    <submittedName>
        <fullName evidence="9">Membrane spanning protein</fullName>
    </submittedName>
</protein>
<feature type="transmembrane region" description="Helical" evidence="7">
    <location>
        <begin position="172"/>
        <end position="189"/>
    </location>
</feature>
<dbReference type="GO" id="GO:0022857">
    <property type="term" value="F:transmembrane transporter activity"/>
    <property type="evidence" value="ECO:0007669"/>
    <property type="project" value="InterPro"/>
</dbReference>
<evidence type="ECO:0000259" key="8">
    <source>
        <dbReference type="Pfam" id="PF06738"/>
    </source>
</evidence>
<evidence type="ECO:0000256" key="1">
    <source>
        <dbReference type="ARBA" id="ARBA00004651"/>
    </source>
</evidence>
<dbReference type="AlphaFoldDB" id="A0A4P8IIZ8"/>
<evidence type="ECO:0000256" key="5">
    <source>
        <dbReference type="ARBA" id="ARBA00023136"/>
    </source>
</evidence>
<feature type="domain" description="Threonine/serine exporter-like N-terminal" evidence="8">
    <location>
        <begin position="17"/>
        <end position="251"/>
    </location>
</feature>
<feature type="transmembrane region" description="Helical" evidence="7">
    <location>
        <begin position="231"/>
        <end position="253"/>
    </location>
</feature>
<comment type="subcellular location">
    <subcellularLocation>
        <location evidence="1">Cell membrane</location>
        <topology evidence="1">Multi-pass membrane protein</topology>
    </subcellularLocation>
</comment>
<dbReference type="Proteomes" id="UP000298653">
    <property type="component" value="Chromosome"/>
</dbReference>
<dbReference type="InterPro" id="IPR050539">
    <property type="entry name" value="ThrE_Dicarb/AminoAcid_Exp"/>
</dbReference>
<comment type="similarity">
    <text evidence="6">Belongs to the ThrE exporter (TC 2.A.79) family.</text>
</comment>
<dbReference type="RefSeq" id="WP_137330031.1">
    <property type="nucleotide sequence ID" value="NZ_CP040058.1"/>
</dbReference>
<dbReference type="EMBL" id="CP040058">
    <property type="protein sequence ID" value="QCP36865.1"/>
    <property type="molecule type" value="Genomic_DNA"/>
</dbReference>
<keyword evidence="2" id="KW-1003">Cell membrane</keyword>